<dbReference type="InterPro" id="IPR000182">
    <property type="entry name" value="GNAT_dom"/>
</dbReference>
<keyword evidence="2" id="KW-0012">Acyltransferase</keyword>
<evidence type="ECO:0000313" key="5">
    <source>
        <dbReference type="Proteomes" id="UP000318733"/>
    </source>
</evidence>
<organism evidence="4 5">
    <name type="scientific">Mucilaginibacter corticis</name>
    <dbReference type="NCBI Taxonomy" id="2597670"/>
    <lineage>
        <taxon>Bacteria</taxon>
        <taxon>Pseudomonadati</taxon>
        <taxon>Bacteroidota</taxon>
        <taxon>Sphingobacteriia</taxon>
        <taxon>Sphingobacteriales</taxon>
        <taxon>Sphingobacteriaceae</taxon>
        <taxon>Mucilaginibacter</taxon>
    </lineage>
</organism>
<evidence type="ECO:0000256" key="2">
    <source>
        <dbReference type="ARBA" id="ARBA00023315"/>
    </source>
</evidence>
<dbReference type="OrthoDB" id="9797456at2"/>
<dbReference type="EMBL" id="VLPK01000001">
    <property type="protein sequence ID" value="TSJ43704.1"/>
    <property type="molecule type" value="Genomic_DNA"/>
</dbReference>
<accession>A0A556MUT9</accession>
<reference evidence="4 5" key="1">
    <citation type="submission" date="2019-07" db="EMBL/GenBank/DDBJ databases">
        <authorList>
            <person name="Huq M.A."/>
        </authorList>
    </citation>
    <scope>NUCLEOTIDE SEQUENCE [LARGE SCALE GENOMIC DNA]</scope>
    <source>
        <strain evidence="4 5">MAH-19</strain>
    </source>
</reference>
<gene>
    <name evidence="4" type="ORF">FO440_05810</name>
</gene>
<protein>
    <submittedName>
        <fullName evidence="4">GNAT family N-acetyltransferase</fullName>
    </submittedName>
</protein>
<dbReference type="PANTHER" id="PTHR43420">
    <property type="entry name" value="ACETYLTRANSFERASE"/>
    <property type="match status" value="1"/>
</dbReference>
<dbReference type="GO" id="GO:0016747">
    <property type="term" value="F:acyltransferase activity, transferring groups other than amino-acyl groups"/>
    <property type="evidence" value="ECO:0007669"/>
    <property type="project" value="InterPro"/>
</dbReference>
<dbReference type="InterPro" id="IPR016181">
    <property type="entry name" value="Acyl_CoA_acyltransferase"/>
</dbReference>
<sequence length="224" mass="25271">MKHVLDNPIFNALASGNQTLAKGSGPVKYFDKDVAPFIGFSEDSQENFDAAYDMISRQNPLIFVSRDRTITQSRWTVLQQIPGWQMVYTGDAFDVDTTNLVALTDDHVPQMIELTKLTNPGPFGLHTIDFGHYYGIFEGDKLVAMAGQRLNPLPYAEISAVCTHPNHNGKGYARQLMQFHVNRIKQAGEIPFLHVRDDNTRAIKVYQDLGFKIFGEVNFYILAK</sequence>
<keyword evidence="5" id="KW-1185">Reference proteome</keyword>
<dbReference type="PROSITE" id="PS51186">
    <property type="entry name" value="GNAT"/>
    <property type="match status" value="1"/>
</dbReference>
<dbReference type="PANTHER" id="PTHR43420:SF3">
    <property type="entry name" value="N-ACETYLTRANSFERASE DOMAIN-CONTAINING PROTEIN"/>
    <property type="match status" value="1"/>
</dbReference>
<feature type="domain" description="N-acetyltransferase" evidence="3">
    <location>
        <begin position="98"/>
        <end position="224"/>
    </location>
</feature>
<dbReference type="InterPro" id="IPR050680">
    <property type="entry name" value="YpeA/RimI_acetyltransf"/>
</dbReference>
<dbReference type="CDD" id="cd04301">
    <property type="entry name" value="NAT_SF"/>
    <property type="match status" value="1"/>
</dbReference>
<evidence type="ECO:0000313" key="4">
    <source>
        <dbReference type="EMBL" id="TSJ43704.1"/>
    </source>
</evidence>
<dbReference type="Proteomes" id="UP000318733">
    <property type="component" value="Unassembled WGS sequence"/>
</dbReference>
<name>A0A556MUT9_9SPHI</name>
<dbReference type="SUPFAM" id="SSF55729">
    <property type="entry name" value="Acyl-CoA N-acyltransferases (Nat)"/>
    <property type="match status" value="1"/>
</dbReference>
<proteinExistence type="predicted"/>
<evidence type="ECO:0000256" key="1">
    <source>
        <dbReference type="ARBA" id="ARBA00022679"/>
    </source>
</evidence>
<keyword evidence="1 4" id="KW-0808">Transferase</keyword>
<dbReference type="Pfam" id="PF08445">
    <property type="entry name" value="FR47"/>
    <property type="match status" value="1"/>
</dbReference>
<dbReference type="RefSeq" id="WP_144247270.1">
    <property type="nucleotide sequence ID" value="NZ_VLPK01000001.1"/>
</dbReference>
<comment type="caution">
    <text evidence="4">The sequence shown here is derived from an EMBL/GenBank/DDBJ whole genome shotgun (WGS) entry which is preliminary data.</text>
</comment>
<dbReference type="InterPro" id="IPR013653">
    <property type="entry name" value="GCN5-like_dom"/>
</dbReference>
<dbReference type="Gene3D" id="3.40.630.30">
    <property type="match status" value="1"/>
</dbReference>
<dbReference type="AlphaFoldDB" id="A0A556MUT9"/>
<evidence type="ECO:0000259" key="3">
    <source>
        <dbReference type="PROSITE" id="PS51186"/>
    </source>
</evidence>